<dbReference type="NCBIfam" id="TIGR02595">
    <property type="entry name" value="PEP_CTERM"/>
    <property type="match status" value="1"/>
</dbReference>
<feature type="chain" id="PRO_5025422773" description="PEP-CTERM protein-sorting domain-containing protein" evidence="1">
    <location>
        <begin position="20"/>
        <end position="265"/>
    </location>
</feature>
<keyword evidence="3" id="KW-1185">Reference proteome</keyword>
<dbReference type="RefSeq" id="WP_136081843.1">
    <property type="nucleotide sequence ID" value="NZ_CAAHFG010000003.1"/>
</dbReference>
<organism evidence="2 3">
    <name type="scientific">Pontiella desulfatans</name>
    <dbReference type="NCBI Taxonomy" id="2750659"/>
    <lineage>
        <taxon>Bacteria</taxon>
        <taxon>Pseudomonadati</taxon>
        <taxon>Kiritimatiellota</taxon>
        <taxon>Kiritimatiellia</taxon>
        <taxon>Kiritimatiellales</taxon>
        <taxon>Pontiellaceae</taxon>
        <taxon>Pontiella</taxon>
    </lineage>
</organism>
<accession>A0A6C2UAA0</accession>
<evidence type="ECO:0000313" key="2">
    <source>
        <dbReference type="EMBL" id="VGO16314.1"/>
    </source>
</evidence>
<evidence type="ECO:0000313" key="3">
    <source>
        <dbReference type="Proteomes" id="UP000366872"/>
    </source>
</evidence>
<keyword evidence="1" id="KW-0732">Signal</keyword>
<dbReference type="Proteomes" id="UP000366872">
    <property type="component" value="Unassembled WGS sequence"/>
</dbReference>
<evidence type="ECO:0008006" key="4">
    <source>
        <dbReference type="Google" id="ProtNLM"/>
    </source>
</evidence>
<evidence type="ECO:0000256" key="1">
    <source>
        <dbReference type="SAM" id="SignalP"/>
    </source>
</evidence>
<name>A0A6C2UAA0_PONDE</name>
<feature type="signal peptide" evidence="1">
    <location>
        <begin position="1"/>
        <end position="19"/>
    </location>
</feature>
<protein>
    <recommendedName>
        <fullName evidence="4">PEP-CTERM protein-sorting domain-containing protein</fullName>
    </recommendedName>
</protein>
<dbReference type="EMBL" id="CAAHFG010000003">
    <property type="protein sequence ID" value="VGO16314.1"/>
    <property type="molecule type" value="Genomic_DNA"/>
</dbReference>
<dbReference type="PROSITE" id="PS51257">
    <property type="entry name" value="PROKAR_LIPOPROTEIN"/>
    <property type="match status" value="1"/>
</dbReference>
<gene>
    <name evidence="2" type="ORF">PDESU_04905</name>
</gene>
<reference evidence="2 3" key="1">
    <citation type="submission" date="2019-04" db="EMBL/GenBank/DDBJ databases">
        <authorList>
            <person name="Van Vliet M D."/>
        </authorList>
    </citation>
    <scope>NUCLEOTIDE SEQUENCE [LARGE SCALE GENOMIC DNA]</scope>
    <source>
        <strain evidence="2 3">F1</strain>
    </source>
</reference>
<sequence>MRFLAIMILLAGSACLAGATVVFDADFQGSSAGSSNLFNATVLGRNAILDNGTSVGSWADNDSNVNTLYEIADDEAGNNVMVFSSVNNSPTVANANFSSVASLAGNALTLSWDWMHTDEGGGGSGRAFIDLLDSADAVVATVLWEDGGALTVAGTSIGNFKKELLGKSSTDLSTANWDPLALQLTMTSTSLEVVTDGTVQTTLAGSFTEVAGLRFRSSSNRTYSQGGMWIDDIHADVSVIPEPATLGLFCAMGAGMFWVRRIMSL</sequence>
<dbReference type="AlphaFoldDB" id="A0A6C2UAA0"/>
<dbReference type="InterPro" id="IPR013424">
    <property type="entry name" value="Ice-binding_C"/>
</dbReference>
<proteinExistence type="predicted"/>